<comment type="caution">
    <text evidence="1">The sequence shown here is derived from an EMBL/GenBank/DDBJ whole genome shotgun (WGS) entry which is preliminary data.</text>
</comment>
<organism evidence="1 2">
    <name type="scientific">Arthrobacter terrae</name>
    <dbReference type="NCBI Taxonomy" id="2935737"/>
    <lineage>
        <taxon>Bacteria</taxon>
        <taxon>Bacillati</taxon>
        <taxon>Actinomycetota</taxon>
        <taxon>Actinomycetes</taxon>
        <taxon>Micrococcales</taxon>
        <taxon>Micrococcaceae</taxon>
        <taxon>Arthrobacter</taxon>
    </lineage>
</organism>
<dbReference type="GO" id="GO:0016787">
    <property type="term" value="F:hydrolase activity"/>
    <property type="evidence" value="ECO:0007669"/>
    <property type="project" value="UniProtKB-KW"/>
</dbReference>
<protein>
    <submittedName>
        <fullName evidence="1">Glycosyl hydrolase</fullName>
    </submittedName>
</protein>
<keyword evidence="1" id="KW-0378">Hydrolase</keyword>
<evidence type="ECO:0000313" key="1">
    <source>
        <dbReference type="EMBL" id="MBG0737985.1"/>
    </source>
</evidence>
<keyword evidence="2" id="KW-1185">Reference proteome</keyword>
<dbReference type="RefSeq" id="WP_196394925.1">
    <property type="nucleotide sequence ID" value="NZ_JADNYM010000001.1"/>
</dbReference>
<dbReference type="Proteomes" id="UP000655366">
    <property type="component" value="Unassembled WGS sequence"/>
</dbReference>
<name>A0A931CK70_9MICC</name>
<dbReference type="Gene3D" id="3.20.20.80">
    <property type="entry name" value="Glycosidases"/>
    <property type="match status" value="1"/>
</dbReference>
<sequence>MSGRAQPLRWGVNYTPSQSWFHSWLDFDLDAVRADLDSIAELGLDHVRIFPLWPILQPSRTLLRPQAITDVGKVVDAAAERNLDVAVDGLQGHLSSFDFLPSWLTSWHRRNMFTDPEVVDAQARLITALATEVSARSNVIGLTLGNETNQFAVERHPEQQHVSPARMGEWIGTLLDAARSAWPAGMHQHSFDDDVWFADSAPVTPRHAATLGDCSTVHSWVFTSVARNFGPGHPARTFFADYLVQLAQAWAEDPARPVWLQEIGAPAPFIAADDAPEFMESSLRPLLDTPNLWGVTWWCSHDVSRSLADFPELEYSLGLLDSNRAAKPLGTRFGELAAQQRASPALTRIRSTAVAFDPGDQASGAGRPITSPSGPVFAAWLERAAAGEPPALVRTSKLDDAAYLSARGIDTVVPAEPYPHAGKDS</sequence>
<dbReference type="SUPFAM" id="SSF51445">
    <property type="entry name" value="(Trans)glycosidases"/>
    <property type="match status" value="1"/>
</dbReference>
<dbReference type="AlphaFoldDB" id="A0A931CK70"/>
<dbReference type="InterPro" id="IPR017853">
    <property type="entry name" value="GH"/>
</dbReference>
<gene>
    <name evidence="1" type="ORF">IV500_00840</name>
</gene>
<proteinExistence type="predicted"/>
<reference evidence="1 2" key="1">
    <citation type="submission" date="2020-11" db="EMBL/GenBank/DDBJ databases">
        <title>Arthrobacter antarcticus sp. nov., isolated from Antarctic Soil.</title>
        <authorList>
            <person name="Li J."/>
        </authorList>
    </citation>
    <scope>NUCLEOTIDE SEQUENCE [LARGE SCALE GENOMIC DNA]</scope>
    <source>
        <strain evidence="1 2">Z1-20</strain>
    </source>
</reference>
<evidence type="ECO:0000313" key="2">
    <source>
        <dbReference type="Proteomes" id="UP000655366"/>
    </source>
</evidence>
<accession>A0A931CK70</accession>
<dbReference type="EMBL" id="JADNYM010000001">
    <property type="protein sequence ID" value="MBG0737985.1"/>
    <property type="molecule type" value="Genomic_DNA"/>
</dbReference>